<name>A0A562V0K2_9ACTN</name>
<protein>
    <submittedName>
        <fullName evidence="1">Uncharacterized protein</fullName>
    </submittedName>
</protein>
<dbReference type="OrthoDB" id="5183025at2"/>
<keyword evidence="2" id="KW-1185">Reference proteome</keyword>
<organism evidence="1 2">
    <name type="scientific">Stackebrandtia albiflava</name>
    <dbReference type="NCBI Taxonomy" id="406432"/>
    <lineage>
        <taxon>Bacteria</taxon>
        <taxon>Bacillati</taxon>
        <taxon>Actinomycetota</taxon>
        <taxon>Actinomycetes</taxon>
        <taxon>Glycomycetales</taxon>
        <taxon>Glycomycetaceae</taxon>
        <taxon>Stackebrandtia</taxon>
    </lineage>
</organism>
<sequence length="225" mass="24278">MSLPAPVLDLASDVVPDAEDHGKLAFAYAHGPLLSGFGTDDEIGLVCVWDRDTVPEDAPPRAEHVTQHDFNAALAAVGEGRVWPLTPASPLTGIAGFAYGVLLSDEEGAGTAARGAVSEFPQALAVATGQRLAFDVGTVSAALSEESDRWIRAELLTEALHHAYVAWFAAHERYFPGVRRRGEYARHFGLDLSVLELEDEVWRADSGALAADRYRAMAERILNDR</sequence>
<dbReference type="RefSeq" id="WP_147137542.1">
    <property type="nucleotide sequence ID" value="NZ_BAABIJ010000002.1"/>
</dbReference>
<proteinExistence type="predicted"/>
<dbReference type="EMBL" id="VLLL01000006">
    <property type="protein sequence ID" value="TWJ11456.1"/>
    <property type="molecule type" value="Genomic_DNA"/>
</dbReference>
<dbReference type="Proteomes" id="UP000321617">
    <property type="component" value="Unassembled WGS sequence"/>
</dbReference>
<gene>
    <name evidence="1" type="ORF">LX16_2177</name>
</gene>
<comment type="caution">
    <text evidence="1">The sequence shown here is derived from an EMBL/GenBank/DDBJ whole genome shotgun (WGS) entry which is preliminary data.</text>
</comment>
<evidence type="ECO:0000313" key="1">
    <source>
        <dbReference type="EMBL" id="TWJ11456.1"/>
    </source>
</evidence>
<dbReference type="AlphaFoldDB" id="A0A562V0K2"/>
<reference evidence="1 2" key="1">
    <citation type="journal article" date="2013" name="Stand. Genomic Sci.">
        <title>Genomic Encyclopedia of Type Strains, Phase I: The one thousand microbial genomes (KMG-I) project.</title>
        <authorList>
            <person name="Kyrpides N.C."/>
            <person name="Woyke T."/>
            <person name="Eisen J.A."/>
            <person name="Garrity G."/>
            <person name="Lilburn T.G."/>
            <person name="Beck B.J."/>
            <person name="Whitman W.B."/>
            <person name="Hugenholtz P."/>
            <person name="Klenk H.P."/>
        </authorList>
    </citation>
    <scope>NUCLEOTIDE SEQUENCE [LARGE SCALE GENOMIC DNA]</scope>
    <source>
        <strain evidence="1 2">DSM 45044</strain>
    </source>
</reference>
<evidence type="ECO:0000313" key="2">
    <source>
        <dbReference type="Proteomes" id="UP000321617"/>
    </source>
</evidence>
<accession>A0A562V0K2</accession>